<proteinExistence type="inferred from homology"/>
<feature type="active site" description="Proton donor" evidence="16">
    <location>
        <position position="221"/>
    </location>
</feature>
<dbReference type="InterPro" id="IPR003170">
    <property type="entry name" value="MurB"/>
</dbReference>
<keyword evidence="6 16" id="KW-0132">Cell division</keyword>
<organism evidence="18 19">
    <name type="scientific">candidate division TA06 bacterium</name>
    <dbReference type="NCBI Taxonomy" id="2250710"/>
    <lineage>
        <taxon>Bacteria</taxon>
        <taxon>Bacteria division TA06</taxon>
    </lineage>
</organism>
<dbReference type="InterPro" id="IPR016169">
    <property type="entry name" value="FAD-bd_PCMH_sub2"/>
</dbReference>
<dbReference type="EC" id="1.3.1.98" evidence="16"/>
<evidence type="ECO:0000256" key="7">
    <source>
        <dbReference type="ARBA" id="ARBA00022630"/>
    </source>
</evidence>
<dbReference type="GO" id="GO:0051301">
    <property type="term" value="P:cell division"/>
    <property type="evidence" value="ECO:0007669"/>
    <property type="project" value="UniProtKB-KW"/>
</dbReference>
<dbReference type="GO" id="GO:0008360">
    <property type="term" value="P:regulation of cell shape"/>
    <property type="evidence" value="ECO:0007669"/>
    <property type="project" value="UniProtKB-KW"/>
</dbReference>
<feature type="active site" evidence="16">
    <location>
        <position position="172"/>
    </location>
</feature>
<reference evidence="18 19" key="1">
    <citation type="submission" date="2019-03" db="EMBL/GenBank/DDBJ databases">
        <title>Metabolic potential of uncultured bacteria and archaea associated with petroleum seepage in deep-sea sediments.</title>
        <authorList>
            <person name="Dong X."/>
            <person name="Hubert C."/>
        </authorList>
    </citation>
    <scope>NUCLEOTIDE SEQUENCE [LARGE SCALE GENOMIC DNA]</scope>
    <source>
        <strain evidence="18">E44_bin18</strain>
    </source>
</reference>
<accession>A0A523UV98</accession>
<evidence type="ECO:0000259" key="17">
    <source>
        <dbReference type="PROSITE" id="PS51387"/>
    </source>
</evidence>
<keyword evidence="13 16" id="KW-0131">Cell cycle</keyword>
<dbReference type="SUPFAM" id="SSF56194">
    <property type="entry name" value="Uridine diphospho-N-Acetylenolpyruvylglucosamine reductase, MurB, C-terminal domain"/>
    <property type="match status" value="1"/>
</dbReference>
<dbReference type="Proteomes" id="UP000315525">
    <property type="component" value="Unassembled WGS sequence"/>
</dbReference>
<comment type="similarity">
    <text evidence="16">Belongs to the MurB family.</text>
</comment>
<comment type="catalytic activity">
    <reaction evidence="15 16">
        <text>UDP-N-acetyl-alpha-D-muramate + NADP(+) = UDP-N-acetyl-3-O-(1-carboxyvinyl)-alpha-D-glucosamine + NADPH + H(+)</text>
        <dbReference type="Rhea" id="RHEA:12248"/>
        <dbReference type="ChEBI" id="CHEBI:15378"/>
        <dbReference type="ChEBI" id="CHEBI:57783"/>
        <dbReference type="ChEBI" id="CHEBI:58349"/>
        <dbReference type="ChEBI" id="CHEBI:68483"/>
        <dbReference type="ChEBI" id="CHEBI:70757"/>
        <dbReference type="EC" id="1.3.1.98"/>
    </reaction>
</comment>
<dbReference type="InterPro" id="IPR016166">
    <property type="entry name" value="FAD-bd_PCMH"/>
</dbReference>
<dbReference type="GO" id="GO:0005829">
    <property type="term" value="C:cytosol"/>
    <property type="evidence" value="ECO:0007669"/>
    <property type="project" value="TreeGrafter"/>
</dbReference>
<dbReference type="SUPFAM" id="SSF56176">
    <property type="entry name" value="FAD-binding/transporter-associated domain-like"/>
    <property type="match status" value="1"/>
</dbReference>
<dbReference type="AlphaFoldDB" id="A0A523UV98"/>
<evidence type="ECO:0000256" key="16">
    <source>
        <dbReference type="HAMAP-Rule" id="MF_00037"/>
    </source>
</evidence>
<keyword evidence="11 16" id="KW-0573">Peptidoglycan synthesis</keyword>
<keyword evidence="10 16" id="KW-0133">Cell shape</keyword>
<dbReference type="InterPro" id="IPR011601">
    <property type="entry name" value="MurB_C"/>
</dbReference>
<dbReference type="HAMAP" id="MF_00037">
    <property type="entry name" value="MurB"/>
    <property type="match status" value="1"/>
</dbReference>
<dbReference type="Pfam" id="PF02873">
    <property type="entry name" value="MurB_C"/>
    <property type="match status" value="1"/>
</dbReference>
<comment type="cofactor">
    <cofactor evidence="1 16">
        <name>FAD</name>
        <dbReference type="ChEBI" id="CHEBI:57692"/>
    </cofactor>
</comment>
<dbReference type="Gene3D" id="3.90.78.10">
    <property type="entry name" value="UDP-N-acetylenolpyruvoylglucosamine reductase, C-terminal domain"/>
    <property type="match status" value="1"/>
</dbReference>
<evidence type="ECO:0000256" key="10">
    <source>
        <dbReference type="ARBA" id="ARBA00022960"/>
    </source>
</evidence>
<evidence type="ECO:0000256" key="6">
    <source>
        <dbReference type="ARBA" id="ARBA00022618"/>
    </source>
</evidence>
<dbReference type="InterPro" id="IPR036318">
    <property type="entry name" value="FAD-bd_PCMH-like_sf"/>
</dbReference>
<dbReference type="NCBIfam" id="NF010480">
    <property type="entry name" value="PRK13905.1"/>
    <property type="match status" value="1"/>
</dbReference>
<comment type="function">
    <text evidence="2 16">Cell wall formation.</text>
</comment>
<dbReference type="Gene3D" id="3.30.43.10">
    <property type="entry name" value="Uridine Diphospho-n-acetylenolpyruvylglucosamine Reductase, domain 2"/>
    <property type="match status" value="1"/>
</dbReference>
<sequence length="298" mass="31872">MGVLYEKLKELFKGEMAENKPMSRHTSFGIGGPAEIYCRPKNEEDLSGLLRFARSEGIDTLALGNGTNILVKDGGIPGIVIHTAFETLILEGEILTAGSALSLADLLEFCIENSVAGLEFMAGIPGSVGGALATNSGAYGHDFGERVVWVRGVNMDGSAVEQSVGGEEFAYRGSNFKGKMVIEGVRISVEKGESETLRREISEYLGRRKKNQPIGERSAGCIFKNPKGLHAGKLLDSVGLKGKTHGGAEVSQIHANFIINRGGASAKDVLYLIELAKDAVREKQGVELEHEIAIVGRD</sequence>
<comment type="subcellular location">
    <subcellularLocation>
        <location evidence="3 16">Cytoplasm</location>
    </subcellularLocation>
</comment>
<comment type="caution">
    <text evidence="18">The sequence shown here is derived from an EMBL/GenBank/DDBJ whole genome shotgun (WGS) entry which is preliminary data.</text>
</comment>
<feature type="domain" description="FAD-binding PCMH-type" evidence="17">
    <location>
        <begin position="29"/>
        <end position="192"/>
    </location>
</feature>
<evidence type="ECO:0000256" key="4">
    <source>
        <dbReference type="ARBA" id="ARBA00004752"/>
    </source>
</evidence>
<dbReference type="Pfam" id="PF01565">
    <property type="entry name" value="FAD_binding_4"/>
    <property type="match status" value="1"/>
</dbReference>
<dbReference type="NCBIfam" id="TIGR00179">
    <property type="entry name" value="murB"/>
    <property type="match status" value="1"/>
</dbReference>
<dbReference type="PANTHER" id="PTHR21071">
    <property type="entry name" value="UDP-N-ACETYLENOLPYRUVOYLGLUCOSAMINE REDUCTASE"/>
    <property type="match status" value="1"/>
</dbReference>
<dbReference type="EMBL" id="SOJN01000063">
    <property type="protein sequence ID" value="TET46211.1"/>
    <property type="molecule type" value="Genomic_DNA"/>
</dbReference>
<evidence type="ECO:0000256" key="1">
    <source>
        <dbReference type="ARBA" id="ARBA00001974"/>
    </source>
</evidence>
<evidence type="ECO:0000256" key="11">
    <source>
        <dbReference type="ARBA" id="ARBA00022984"/>
    </source>
</evidence>
<evidence type="ECO:0000256" key="14">
    <source>
        <dbReference type="ARBA" id="ARBA00023316"/>
    </source>
</evidence>
<evidence type="ECO:0000256" key="13">
    <source>
        <dbReference type="ARBA" id="ARBA00023306"/>
    </source>
</evidence>
<dbReference type="InterPro" id="IPR006094">
    <property type="entry name" value="Oxid_FAD_bind_N"/>
</dbReference>
<dbReference type="InterPro" id="IPR016167">
    <property type="entry name" value="FAD-bd_PCMH_sub1"/>
</dbReference>
<keyword evidence="7 16" id="KW-0285">Flavoprotein</keyword>
<keyword evidence="14 16" id="KW-0961">Cell wall biogenesis/degradation</keyword>
<gene>
    <name evidence="16 18" type="primary">murB</name>
    <name evidence="18" type="ORF">E3J62_05045</name>
</gene>
<evidence type="ECO:0000256" key="3">
    <source>
        <dbReference type="ARBA" id="ARBA00004496"/>
    </source>
</evidence>
<evidence type="ECO:0000256" key="8">
    <source>
        <dbReference type="ARBA" id="ARBA00022827"/>
    </source>
</evidence>
<comment type="pathway">
    <text evidence="4 16">Cell wall biogenesis; peptidoglycan biosynthesis.</text>
</comment>
<dbReference type="GO" id="GO:0071949">
    <property type="term" value="F:FAD binding"/>
    <property type="evidence" value="ECO:0007669"/>
    <property type="project" value="InterPro"/>
</dbReference>
<dbReference type="UniPathway" id="UPA00219"/>
<dbReference type="GO" id="GO:0008762">
    <property type="term" value="F:UDP-N-acetylmuramate dehydrogenase activity"/>
    <property type="evidence" value="ECO:0007669"/>
    <property type="project" value="UniProtKB-UniRule"/>
</dbReference>
<dbReference type="Gene3D" id="3.30.465.10">
    <property type="match status" value="1"/>
</dbReference>
<keyword evidence="8 16" id="KW-0274">FAD</keyword>
<evidence type="ECO:0000256" key="12">
    <source>
        <dbReference type="ARBA" id="ARBA00023002"/>
    </source>
</evidence>
<keyword evidence="5 16" id="KW-0963">Cytoplasm</keyword>
<name>A0A523UV98_UNCT6</name>
<evidence type="ECO:0000313" key="19">
    <source>
        <dbReference type="Proteomes" id="UP000315525"/>
    </source>
</evidence>
<feature type="active site" evidence="16">
    <location>
        <position position="291"/>
    </location>
</feature>
<evidence type="ECO:0000256" key="5">
    <source>
        <dbReference type="ARBA" id="ARBA00022490"/>
    </source>
</evidence>
<dbReference type="GO" id="GO:0071555">
    <property type="term" value="P:cell wall organization"/>
    <property type="evidence" value="ECO:0007669"/>
    <property type="project" value="UniProtKB-KW"/>
</dbReference>
<evidence type="ECO:0000313" key="18">
    <source>
        <dbReference type="EMBL" id="TET46211.1"/>
    </source>
</evidence>
<dbReference type="GO" id="GO:0009252">
    <property type="term" value="P:peptidoglycan biosynthetic process"/>
    <property type="evidence" value="ECO:0007669"/>
    <property type="project" value="UniProtKB-UniRule"/>
</dbReference>
<keyword evidence="9 16" id="KW-0521">NADP</keyword>
<evidence type="ECO:0000256" key="15">
    <source>
        <dbReference type="ARBA" id="ARBA00048914"/>
    </source>
</evidence>
<evidence type="ECO:0000256" key="9">
    <source>
        <dbReference type="ARBA" id="ARBA00022857"/>
    </source>
</evidence>
<dbReference type="InterPro" id="IPR036635">
    <property type="entry name" value="MurB_C_sf"/>
</dbReference>
<dbReference type="PANTHER" id="PTHR21071:SF4">
    <property type="entry name" value="UDP-N-ACETYLENOLPYRUVOYLGLUCOSAMINE REDUCTASE"/>
    <property type="match status" value="1"/>
</dbReference>
<protein>
    <recommendedName>
        <fullName evidence="16">UDP-N-acetylenolpyruvoylglucosamine reductase</fullName>
        <ecNumber evidence="16">1.3.1.98</ecNumber>
    </recommendedName>
    <alternativeName>
        <fullName evidence="16">UDP-N-acetylmuramate dehydrogenase</fullName>
    </alternativeName>
</protein>
<keyword evidence="12 16" id="KW-0560">Oxidoreductase</keyword>
<evidence type="ECO:0000256" key="2">
    <source>
        <dbReference type="ARBA" id="ARBA00003921"/>
    </source>
</evidence>
<dbReference type="PROSITE" id="PS51387">
    <property type="entry name" value="FAD_PCMH"/>
    <property type="match status" value="1"/>
</dbReference>